<dbReference type="Gene3D" id="1.20.1250.20">
    <property type="entry name" value="MFS general substrate transporter like domains"/>
    <property type="match status" value="1"/>
</dbReference>
<dbReference type="PANTHER" id="PTHR43266">
    <property type="entry name" value="MACROLIDE-EFFLUX PROTEIN"/>
    <property type="match status" value="1"/>
</dbReference>
<evidence type="ECO:0000256" key="7">
    <source>
        <dbReference type="SAM" id="Phobius"/>
    </source>
</evidence>
<protein>
    <recommendedName>
        <fullName evidence="10">Major facilitator superfamily (MFS) profile domain-containing protein</fullName>
    </recommendedName>
</protein>
<keyword evidence="2" id="KW-0813">Transport</keyword>
<accession>A0AB37UQS5</accession>
<comment type="subcellular location">
    <subcellularLocation>
        <location evidence="1">Cell membrane</location>
        <topology evidence="1">Multi-pass membrane protein</topology>
    </subcellularLocation>
</comment>
<evidence type="ECO:0008006" key="10">
    <source>
        <dbReference type="Google" id="ProtNLM"/>
    </source>
</evidence>
<feature type="transmembrane region" description="Helical" evidence="7">
    <location>
        <begin position="44"/>
        <end position="65"/>
    </location>
</feature>
<keyword evidence="3" id="KW-1003">Cell membrane</keyword>
<feature type="transmembrane region" description="Helical" evidence="7">
    <location>
        <begin position="181"/>
        <end position="198"/>
    </location>
</feature>
<keyword evidence="5 7" id="KW-1133">Transmembrane helix</keyword>
<proteinExistence type="predicted"/>
<evidence type="ECO:0000256" key="2">
    <source>
        <dbReference type="ARBA" id="ARBA00022448"/>
    </source>
</evidence>
<feature type="transmembrane region" description="Helical" evidence="7">
    <location>
        <begin position="86"/>
        <end position="109"/>
    </location>
</feature>
<evidence type="ECO:0000256" key="4">
    <source>
        <dbReference type="ARBA" id="ARBA00022692"/>
    </source>
</evidence>
<evidence type="ECO:0000313" key="8">
    <source>
        <dbReference type="EMBL" id="RUT13771.1"/>
    </source>
</evidence>
<evidence type="ECO:0000313" key="9">
    <source>
        <dbReference type="Proteomes" id="UP000282574"/>
    </source>
</evidence>
<gene>
    <name evidence="8" type="ORF">DSM107010_10460</name>
</gene>
<dbReference type="GO" id="GO:0005886">
    <property type="term" value="C:plasma membrane"/>
    <property type="evidence" value="ECO:0007669"/>
    <property type="project" value="UniProtKB-SubCell"/>
</dbReference>
<evidence type="ECO:0000256" key="3">
    <source>
        <dbReference type="ARBA" id="ARBA00022475"/>
    </source>
</evidence>
<name>A0AB37UQS5_9CYAN</name>
<dbReference type="SUPFAM" id="SSF103473">
    <property type="entry name" value="MFS general substrate transporter"/>
    <property type="match status" value="1"/>
</dbReference>
<sequence>MDIVTFSVAIATVLLVPIPQLPVHTTEHHKNASIWQQLTFGFHYIIKRSGLLALVVSASLFWFAHDLGGSVATPMILARTENDSRVLGSIFLVAGIGGVTGAVLLSVWGGPRRRIHGYLLGMVGAGVSKAIFGLGQSPQIWLPAQFCSSLNFPLLESSQTAILLAKVAPEVQGRVFAARSLMFQLVSAIASLIAGPLADNVFEPAMKPGGNLAKLLAGVFGTHPGAGMAVMYVSTSTCLLLVGLGGYACRCLQDLDDRGSD</sequence>
<keyword evidence="9" id="KW-1185">Reference proteome</keyword>
<comment type="caution">
    <text evidence="8">The sequence shown here is derived from an EMBL/GenBank/DDBJ whole genome shotgun (WGS) entry which is preliminary data.</text>
</comment>
<dbReference type="InterPro" id="IPR036259">
    <property type="entry name" value="MFS_trans_sf"/>
</dbReference>
<evidence type="ECO:0000256" key="6">
    <source>
        <dbReference type="ARBA" id="ARBA00023136"/>
    </source>
</evidence>
<dbReference type="PANTHER" id="PTHR43266:SF2">
    <property type="entry name" value="MAJOR FACILITATOR SUPERFAMILY (MFS) PROFILE DOMAIN-CONTAINING PROTEIN"/>
    <property type="match status" value="1"/>
</dbReference>
<dbReference type="EMBL" id="RSCK01000005">
    <property type="protein sequence ID" value="RUT13771.1"/>
    <property type="molecule type" value="Genomic_DNA"/>
</dbReference>
<keyword evidence="6 7" id="KW-0472">Membrane</keyword>
<evidence type="ECO:0000256" key="5">
    <source>
        <dbReference type="ARBA" id="ARBA00022989"/>
    </source>
</evidence>
<organism evidence="8 9">
    <name type="scientific">Chroococcidiopsis cubana SAG 39.79</name>
    <dbReference type="NCBI Taxonomy" id="388085"/>
    <lineage>
        <taxon>Bacteria</taxon>
        <taxon>Bacillati</taxon>
        <taxon>Cyanobacteriota</taxon>
        <taxon>Cyanophyceae</taxon>
        <taxon>Chroococcidiopsidales</taxon>
        <taxon>Chroococcidiopsidaceae</taxon>
        <taxon>Chroococcidiopsis</taxon>
    </lineage>
</organism>
<dbReference type="Proteomes" id="UP000282574">
    <property type="component" value="Unassembled WGS sequence"/>
</dbReference>
<feature type="transmembrane region" description="Helical" evidence="7">
    <location>
        <begin position="229"/>
        <end position="249"/>
    </location>
</feature>
<reference evidence="8 9" key="1">
    <citation type="journal article" date="2019" name="Genome Biol. Evol.">
        <title>Day and night: Metabolic profiles and evolutionary relationships of six axenic non-marine cyanobacteria.</title>
        <authorList>
            <person name="Will S.E."/>
            <person name="Henke P."/>
            <person name="Boedeker C."/>
            <person name="Huang S."/>
            <person name="Brinkmann H."/>
            <person name="Rohde M."/>
            <person name="Jarek M."/>
            <person name="Friedl T."/>
            <person name="Seufert S."/>
            <person name="Schumacher M."/>
            <person name="Overmann J."/>
            <person name="Neumann-Schaal M."/>
            <person name="Petersen J."/>
        </authorList>
    </citation>
    <scope>NUCLEOTIDE SEQUENCE [LARGE SCALE GENOMIC DNA]</scope>
    <source>
        <strain evidence="8 9">SAG 39.79</strain>
    </source>
</reference>
<keyword evidence="4 7" id="KW-0812">Transmembrane</keyword>
<dbReference type="AlphaFoldDB" id="A0AB37UQS5"/>
<evidence type="ECO:0000256" key="1">
    <source>
        <dbReference type="ARBA" id="ARBA00004651"/>
    </source>
</evidence>